<comment type="caution">
    <text evidence="1">The sequence shown here is derived from an EMBL/GenBank/DDBJ whole genome shotgun (WGS) entry which is preliminary data.</text>
</comment>
<keyword evidence="2" id="KW-1185">Reference proteome</keyword>
<dbReference type="EMBL" id="MU275960">
    <property type="protein sequence ID" value="KAI0045145.1"/>
    <property type="molecule type" value="Genomic_DNA"/>
</dbReference>
<reference evidence="1" key="1">
    <citation type="submission" date="2021-02" db="EMBL/GenBank/DDBJ databases">
        <authorList>
            <consortium name="DOE Joint Genome Institute"/>
            <person name="Ahrendt S."/>
            <person name="Looney B.P."/>
            <person name="Miyauchi S."/>
            <person name="Morin E."/>
            <person name="Drula E."/>
            <person name="Courty P.E."/>
            <person name="Chicoki N."/>
            <person name="Fauchery L."/>
            <person name="Kohler A."/>
            <person name="Kuo A."/>
            <person name="Labutti K."/>
            <person name="Pangilinan J."/>
            <person name="Lipzen A."/>
            <person name="Riley R."/>
            <person name="Andreopoulos W."/>
            <person name="He G."/>
            <person name="Johnson J."/>
            <person name="Barry K.W."/>
            <person name="Grigoriev I.V."/>
            <person name="Nagy L."/>
            <person name="Hibbett D."/>
            <person name="Henrissat B."/>
            <person name="Matheny P.B."/>
            <person name="Labbe J."/>
            <person name="Martin F."/>
        </authorList>
    </citation>
    <scope>NUCLEOTIDE SEQUENCE</scope>
    <source>
        <strain evidence="1">FP105234-sp</strain>
    </source>
</reference>
<gene>
    <name evidence="1" type="ORF">FA95DRAFT_167280</name>
</gene>
<sequence length="495" mass="55148">MMGKSLQVNTDCRDIRFCYWSGLVVCHYRGPDMIYDRPISSTDESHIVPPVQAFSQGLSSLSYPILPATDTNPGEDRPLFACIRSPLSTALLLQRIDLIPPVRIFACLMAPTLRPRPPRPSASFNLKTSSRKKKNTPIVPLEVQHEILKSLYRKSQAHVIDYATLRACALVCKAWAVLAQSLLFRRAPRIPPGAVSRGRCTLVVGAPPPRLPRCFVRVLRKSPHLGMYVRALTLDISVDLSPALEPRGHGAAQAWAAVLELCPRVEKLTFAGPWSSEQYASFGAQQQQVRLRVLDFERARPSEKDVRALLGVWPDVRWLTVDTPGITVAQMGVVGIEMKQHTITHVDGGVLDGADTILRTLVVRAWPQSWEIKAPALAPRITSLTVGTLPSTRILQCFTALEELIFSGVKSAFAPPAALRHLGYHAKEWSHRPLSSYAVGRAVSELQNLQLVTTTLAWDQELQDELREACRVRDVEFVVYPDAESFPREKNVEWV</sequence>
<evidence type="ECO:0000313" key="1">
    <source>
        <dbReference type="EMBL" id="KAI0045145.1"/>
    </source>
</evidence>
<organism evidence="1 2">
    <name type="scientific">Auriscalpium vulgare</name>
    <dbReference type="NCBI Taxonomy" id="40419"/>
    <lineage>
        <taxon>Eukaryota</taxon>
        <taxon>Fungi</taxon>
        <taxon>Dikarya</taxon>
        <taxon>Basidiomycota</taxon>
        <taxon>Agaricomycotina</taxon>
        <taxon>Agaricomycetes</taxon>
        <taxon>Russulales</taxon>
        <taxon>Auriscalpiaceae</taxon>
        <taxon>Auriscalpium</taxon>
    </lineage>
</organism>
<accession>A0ACB8RMJ7</accession>
<evidence type="ECO:0000313" key="2">
    <source>
        <dbReference type="Proteomes" id="UP000814033"/>
    </source>
</evidence>
<proteinExistence type="predicted"/>
<reference evidence="1" key="2">
    <citation type="journal article" date="2022" name="New Phytol.">
        <title>Evolutionary transition to the ectomycorrhizal habit in the genomes of a hyperdiverse lineage of mushroom-forming fungi.</title>
        <authorList>
            <person name="Looney B."/>
            <person name="Miyauchi S."/>
            <person name="Morin E."/>
            <person name="Drula E."/>
            <person name="Courty P.E."/>
            <person name="Kohler A."/>
            <person name="Kuo A."/>
            <person name="LaButti K."/>
            <person name="Pangilinan J."/>
            <person name="Lipzen A."/>
            <person name="Riley R."/>
            <person name="Andreopoulos W."/>
            <person name="He G."/>
            <person name="Johnson J."/>
            <person name="Nolan M."/>
            <person name="Tritt A."/>
            <person name="Barry K.W."/>
            <person name="Grigoriev I.V."/>
            <person name="Nagy L.G."/>
            <person name="Hibbett D."/>
            <person name="Henrissat B."/>
            <person name="Matheny P.B."/>
            <person name="Labbe J."/>
            <person name="Martin F.M."/>
        </authorList>
    </citation>
    <scope>NUCLEOTIDE SEQUENCE</scope>
    <source>
        <strain evidence="1">FP105234-sp</strain>
    </source>
</reference>
<name>A0ACB8RMJ7_9AGAM</name>
<dbReference type="Proteomes" id="UP000814033">
    <property type="component" value="Unassembled WGS sequence"/>
</dbReference>
<protein>
    <submittedName>
        <fullName evidence="1">Uncharacterized protein</fullName>
    </submittedName>
</protein>